<evidence type="ECO:0000313" key="4">
    <source>
        <dbReference type="Proteomes" id="UP000245507"/>
    </source>
</evidence>
<evidence type="ECO:0008006" key="5">
    <source>
        <dbReference type="Google" id="ProtNLM"/>
    </source>
</evidence>
<organism evidence="3 4">
    <name type="scientific">Nocardioides silvaticus</name>
    <dbReference type="NCBI Taxonomy" id="2201891"/>
    <lineage>
        <taxon>Bacteria</taxon>
        <taxon>Bacillati</taxon>
        <taxon>Actinomycetota</taxon>
        <taxon>Actinomycetes</taxon>
        <taxon>Propionibacteriales</taxon>
        <taxon>Nocardioidaceae</taxon>
        <taxon>Nocardioides</taxon>
    </lineage>
</organism>
<evidence type="ECO:0000256" key="1">
    <source>
        <dbReference type="SAM" id="MobiDB-lite"/>
    </source>
</evidence>
<sequence>MGLAQPRRRRPDDSRDAAGQRRLDGGEAGVALNDDSLVPPEPSPLPVPAQPPRRKFPSTIGGVLYILVLIGMGTGIGITWASHDWRLGIRVVAGALAAAAALRLVLPQRDAGMLAVRPRLVDVFIVGAVAAVLLVLVHNIPDQPT</sequence>
<feature type="transmembrane region" description="Helical" evidence="2">
    <location>
        <begin position="118"/>
        <end position="140"/>
    </location>
</feature>
<accession>A0A316TJ44</accession>
<evidence type="ECO:0000313" key="3">
    <source>
        <dbReference type="EMBL" id="PWN04633.1"/>
    </source>
</evidence>
<name>A0A316TJ44_9ACTN</name>
<gene>
    <name evidence="3" type="ORF">DJ010_03145</name>
</gene>
<keyword evidence="2" id="KW-0812">Transmembrane</keyword>
<reference evidence="3 4" key="1">
    <citation type="submission" date="2018-05" db="EMBL/GenBank/DDBJ databases">
        <title>Nocardioides silvaticus genome.</title>
        <authorList>
            <person name="Li C."/>
            <person name="Wang G."/>
        </authorList>
    </citation>
    <scope>NUCLEOTIDE SEQUENCE [LARGE SCALE GENOMIC DNA]</scope>
    <source>
        <strain evidence="3 4">CCTCC AB 2018079</strain>
    </source>
</reference>
<feature type="transmembrane region" description="Helical" evidence="2">
    <location>
        <begin position="62"/>
        <end position="81"/>
    </location>
</feature>
<dbReference type="OrthoDB" id="3790201at2"/>
<evidence type="ECO:0000256" key="2">
    <source>
        <dbReference type="SAM" id="Phobius"/>
    </source>
</evidence>
<dbReference type="AlphaFoldDB" id="A0A316TJ44"/>
<feature type="transmembrane region" description="Helical" evidence="2">
    <location>
        <begin position="87"/>
        <end position="106"/>
    </location>
</feature>
<comment type="caution">
    <text evidence="3">The sequence shown here is derived from an EMBL/GenBank/DDBJ whole genome shotgun (WGS) entry which is preliminary data.</text>
</comment>
<dbReference type="Pfam" id="PF11222">
    <property type="entry name" value="DUF3017"/>
    <property type="match status" value="1"/>
</dbReference>
<proteinExistence type="predicted"/>
<keyword evidence="2" id="KW-1133">Transmembrane helix</keyword>
<keyword evidence="2" id="KW-0472">Membrane</keyword>
<dbReference type="EMBL" id="QGDD01000001">
    <property type="protein sequence ID" value="PWN04633.1"/>
    <property type="molecule type" value="Genomic_DNA"/>
</dbReference>
<feature type="compositionally biased region" description="Pro residues" evidence="1">
    <location>
        <begin position="39"/>
        <end position="51"/>
    </location>
</feature>
<feature type="compositionally biased region" description="Basic and acidic residues" evidence="1">
    <location>
        <begin position="10"/>
        <end position="25"/>
    </location>
</feature>
<dbReference type="Proteomes" id="UP000245507">
    <property type="component" value="Unassembled WGS sequence"/>
</dbReference>
<keyword evidence="4" id="KW-1185">Reference proteome</keyword>
<protein>
    <recommendedName>
        <fullName evidence="5">DUF3017 domain-containing protein</fullName>
    </recommendedName>
</protein>
<dbReference type="InterPro" id="IPR021385">
    <property type="entry name" value="DUF3017"/>
</dbReference>
<feature type="region of interest" description="Disordered" evidence="1">
    <location>
        <begin position="1"/>
        <end position="54"/>
    </location>
</feature>